<name>A0A7X9XD45_9BACT</name>
<keyword evidence="2" id="KW-1185">Reference proteome</keyword>
<comment type="caution">
    <text evidence="1">The sequence shown here is derived from an EMBL/GenBank/DDBJ whole genome shotgun (WGS) entry which is preliminary data.</text>
</comment>
<evidence type="ECO:0000313" key="1">
    <source>
        <dbReference type="EMBL" id="NME72506.1"/>
    </source>
</evidence>
<proteinExistence type="predicted"/>
<sequence>MDSEKKHLVNQVATASDNVQILATQYDANGNKYVVGNCFDCGVDSLGYVQKNEDPKLLFSTSFQNKKGKFFQVSEDSEVIALLVNNITESGVTYNNVDYSSTNEDQLVLFVLNNDLTVAYTKKVLNSSTLGLIEKDGYDLSIDLDNNIYTQVYLSDGKVTVDEVNETFGSAAIIQLTKWNASGTHQWSKNLTFSNVSFFETSLMTTDMKGNIYVAGALGSDGFQFDNDWSNHSFDNKMFCVKVDTTFNVRNHSVFTQRNDVYQSELYSINAGNEQAFIVGAYHEGDQINAYFNFNSDKYNKGYFIGCMYDSRFDNYASIYLDDPALIKKENIALAVDSLENYYVAVKSSSKMEVKMDWKDEMYVSEFSSGLNIYKLTRGRFIKGYGGFIFDGIDCSHLDIDLTNEIKVNANLTGEGSLIQSRQNVKSIASTDRSIHIGFDLQPNTDFKAQHAILSSKEIKIGGSAVVENNIRILSLKDNIFYGLSYLRNDGGVSFENNNGDRLSIDKDFNLIESDTEYQLNGEGEYSMYAYSIDIYNKKVSWNEVKSVAYLPIVDGKNGSPIALSNIEHHADKNIVKYISDEITLEHEFNFTLNGDTTLLVGEDKLMDNSYPIRAHEGQKAQLVFYMDYKNGYFSYEIISEKVSKVNDVRFDSLYDYVAIEADVENNIYRLGPDFESNSNSNLQKLNHNGEVLLSKVFSLNTIDVFGNNLKVDEVSGNMMVVLQNDGIATSFTYDDEIYTLEAGARSVIVYLDKDLKILNYASSAGISDDISVTVSAGLGYYAEYEHTQDIIYVYRLDADKLEEVTSLQVNNTGSYYIITLTADKQGLLYLSGEFRFNGMSTVKEGELEAFKNRGVNAPLIAINSSDGTIKWAKALISGEWDGGVGWPTGFQAGDSSVYITGWINESDTLLEDHLIPNIEDIDVGPYSNFVLKVDHNGNAVWSELLSQRKVTHGYNYGYTRILVGEDESLYYLLDIRSDVFTEGQDVIYTTSKNEPFNALIKYSKEGVREKVTPLRPVLFNLKDMVKIDDQVIITGGYAEQDEYLNYQDHKFINRGEDQLSYSVFVQDEFSFAPKPDDTFTEVTWNINLQPMIEVSLFNPEVDSLQIMVKGASTSILQQVTDHNENGIYTFKYVLPKGDLSYELSVNGRKEEIEAVRTFTVSDSENTIDVMYQFSKYEEFKEEHLVVENIDKEAISIKLDETLFASLTGVVQKFVLMQENGDPVPDYVVFDEVTKTITIDVTKLPSSQRVAALEDLKLIVVGSDELQNYVAVEIILTLDEYLKEIDNDVTSLDSSLKGLVEVFPTKTEGVINIHTALNNYEVGVYDINGKLLYSAVSSLNTIIKTDTFTSGLLIIRIKSNEGISTFKVFK</sequence>
<dbReference type="Proteomes" id="UP000576082">
    <property type="component" value="Unassembled WGS sequence"/>
</dbReference>
<accession>A0A7X9XD45</accession>
<dbReference type="NCBIfam" id="TIGR04183">
    <property type="entry name" value="Por_Secre_tail"/>
    <property type="match status" value="1"/>
</dbReference>
<reference evidence="1 2" key="1">
    <citation type="submission" date="2020-04" db="EMBL/GenBank/DDBJ databases">
        <title>Flammeovirga sp. SR4, a novel species isolated from seawater.</title>
        <authorList>
            <person name="Wang X."/>
        </authorList>
    </citation>
    <scope>NUCLEOTIDE SEQUENCE [LARGE SCALE GENOMIC DNA]</scope>
    <source>
        <strain evidence="1 2">ATCC 23126</strain>
    </source>
</reference>
<dbReference type="RefSeq" id="WP_169660694.1">
    <property type="nucleotide sequence ID" value="NZ_JABANE010000169.1"/>
</dbReference>
<organism evidence="1 2">
    <name type="scientific">Flammeovirga aprica JL-4</name>
    <dbReference type="NCBI Taxonomy" id="694437"/>
    <lineage>
        <taxon>Bacteria</taxon>
        <taxon>Pseudomonadati</taxon>
        <taxon>Bacteroidota</taxon>
        <taxon>Cytophagia</taxon>
        <taxon>Cytophagales</taxon>
        <taxon>Flammeovirgaceae</taxon>
        <taxon>Flammeovirga</taxon>
    </lineage>
</organism>
<dbReference type="InterPro" id="IPR026444">
    <property type="entry name" value="Secre_tail"/>
</dbReference>
<protein>
    <submittedName>
        <fullName evidence="1">T9SS type A sorting domain-containing protein</fullName>
    </submittedName>
</protein>
<evidence type="ECO:0000313" key="2">
    <source>
        <dbReference type="Proteomes" id="UP000576082"/>
    </source>
</evidence>
<gene>
    <name evidence="1" type="ORF">HHU12_31380</name>
</gene>
<dbReference type="EMBL" id="JABANE010000169">
    <property type="protein sequence ID" value="NME72506.1"/>
    <property type="molecule type" value="Genomic_DNA"/>
</dbReference>